<name>A0AAJ0GIS6_9PEZI</name>
<evidence type="ECO:0000313" key="2">
    <source>
        <dbReference type="Proteomes" id="UP001271007"/>
    </source>
</evidence>
<dbReference type="PANTHER" id="PTHR38795:SF1">
    <property type="entry name" value="DUF6604 DOMAIN-CONTAINING PROTEIN"/>
    <property type="match status" value="1"/>
</dbReference>
<dbReference type="EMBL" id="JAWDJX010000002">
    <property type="protein sequence ID" value="KAK3058377.1"/>
    <property type="molecule type" value="Genomic_DNA"/>
</dbReference>
<proteinExistence type="predicted"/>
<protein>
    <submittedName>
        <fullName evidence="1">Uncharacterized protein</fullName>
    </submittedName>
</protein>
<accession>A0AAJ0GIS6</accession>
<comment type="caution">
    <text evidence="1">The sequence shown here is derived from an EMBL/GenBank/DDBJ whole genome shotgun (WGS) entry which is preliminary data.</text>
</comment>
<evidence type="ECO:0000313" key="1">
    <source>
        <dbReference type="EMBL" id="KAK3058377.1"/>
    </source>
</evidence>
<dbReference type="PANTHER" id="PTHR38795">
    <property type="entry name" value="DUF6604 DOMAIN-CONTAINING PROTEIN"/>
    <property type="match status" value="1"/>
</dbReference>
<gene>
    <name evidence="1" type="ORF">LTR09_001455</name>
</gene>
<organism evidence="1 2">
    <name type="scientific">Extremus antarcticus</name>
    <dbReference type="NCBI Taxonomy" id="702011"/>
    <lineage>
        <taxon>Eukaryota</taxon>
        <taxon>Fungi</taxon>
        <taxon>Dikarya</taxon>
        <taxon>Ascomycota</taxon>
        <taxon>Pezizomycotina</taxon>
        <taxon>Dothideomycetes</taxon>
        <taxon>Dothideomycetidae</taxon>
        <taxon>Mycosphaerellales</taxon>
        <taxon>Extremaceae</taxon>
        <taxon>Extremus</taxon>
    </lineage>
</organism>
<dbReference type="Proteomes" id="UP001271007">
    <property type="component" value="Unassembled WGS sequence"/>
</dbReference>
<reference evidence="1" key="1">
    <citation type="submission" date="2023-04" db="EMBL/GenBank/DDBJ databases">
        <title>Black Yeasts Isolated from many extreme environments.</title>
        <authorList>
            <person name="Coleine C."/>
            <person name="Stajich J.E."/>
            <person name="Selbmann L."/>
        </authorList>
    </citation>
    <scope>NUCLEOTIDE SEQUENCE</scope>
    <source>
        <strain evidence="1">CCFEE 5312</strain>
    </source>
</reference>
<keyword evidence="2" id="KW-1185">Reference proteome</keyword>
<sequence>MEIVELMCPAAGVILHTFRVDSSKLYTRLCSGQPKGSIIDVEPTPMHQFHELSEILRTLIPQLHKVAHTRGREHIVLDEFIQGLVEIHRTNVVPMRMVVTCQSYLDKYDVLRDRIIQAADALRAALLNHENTTDDVIKFKETCPIGMSDVAHAFPELYRASGALSRFEQNRPETSQGKKHSTQGQDYTEVSAMEKAFPAHAGALLADLKVGMHQANTILANHGKYILSTVHLYKALRAKGVLKSIWHDMDDLVVGSFDGKSPRFPKIKSGYDSTEACRRFHTNLGSPPTGLPPKDDRRRKSALKVMEESVRKIHVTSPLLQNLSCKSNKLQLNNMFSKSKNIEIALHTLTASIPAAEPGSNASSKSRAMEAFTPLRLLATYKKSMMADEPTLNFDFTRFMMDCEWLLTTVFEAVHVPGNPLVPTQKAWDYIGMVKEVMVELDTNPEGSKVATAAAILESHINNAGNKFSKQAFAQSSGRIPKDARPTIAPSTAESIEERATMSKLLDHAGAGYAFSSRTMAVYHPSVVLEKCDPPCGNIYPPCNNVPNAATDPTAHHLGPRVVRFGTAVPASILETAYEKGLVVANLQTVQSQLATEYVDHLRENPHGPMAQLEVAKPQRNWNKVLEVYQEHVPRPGRR</sequence>
<dbReference type="AlphaFoldDB" id="A0AAJ0GIS6"/>